<keyword evidence="13" id="KW-0256">Endoplasmic reticulum</keyword>
<comment type="similarity">
    <text evidence="8">Belongs to the cytochrome P450 family.</text>
</comment>
<keyword evidence="12 50" id="KW-0479">Metal-binding</keyword>
<comment type="function">
    <text evidence="44">P450 monooxygenase that plays a major role in cholesterol homeostasis in the brain. Primarily catalyzes the hydroxylation (with S stereochemistry) at C-24 of cholesterol side chain, triggering cholesterol diffusion out of neurons and its further degradation. By promoting constant cholesterol elimination in neurons, may activate the mevalonate pathway and coordinate the synthesis of new cholesterol and nonsterol isoprenoids involved in synaptic activity and learning. Further hydroxylates cholesterol derivatives and hormone steroids on both the ring and side chain of these molecules, converting them into active oxysterols involved in lipid signaling and biosynthesis. Acts as an epoxidase converting cholesta-5,24-dien-3beta-ol/desmosterol into (24S),25-epoxycholesterol, an abundant lipid ligand of nuclear NR1H2 and NR1H3 receptors shown to promote neurogenesis in developing brain. May also catalyze the oxidative metabolism of xenobiotics, such as clotrimazole.</text>
</comment>
<dbReference type="CDD" id="cd20613">
    <property type="entry name" value="CYP46A1-like"/>
    <property type="match status" value="1"/>
</dbReference>
<dbReference type="GO" id="GO:0030425">
    <property type="term" value="C:dendrite"/>
    <property type="evidence" value="ECO:0007669"/>
    <property type="project" value="UniProtKB-SubCell"/>
</dbReference>
<comment type="pathway">
    <text evidence="29">Steroid metabolism; cholesterol degradation.</text>
</comment>
<comment type="similarity">
    <text evidence="7">Belongs to the CCDC85 family.</text>
</comment>
<dbReference type="PRINTS" id="PR00385">
    <property type="entry name" value="P450"/>
</dbReference>
<evidence type="ECO:0000256" key="34">
    <source>
        <dbReference type="ARBA" id="ARBA00050991"/>
    </source>
</evidence>
<keyword evidence="9" id="KW-0153">Cholesterol metabolism</keyword>
<evidence type="ECO:0000256" key="32">
    <source>
        <dbReference type="ARBA" id="ARBA00050430"/>
    </source>
</evidence>
<evidence type="ECO:0000256" key="53">
    <source>
        <dbReference type="SAM" id="Phobius"/>
    </source>
</evidence>
<keyword evidence="21 51" id="KW-0175">Coiled coil</keyword>
<dbReference type="GO" id="GO:0020037">
    <property type="term" value="F:heme binding"/>
    <property type="evidence" value="ECO:0007669"/>
    <property type="project" value="InterPro"/>
</dbReference>
<evidence type="ECO:0000256" key="9">
    <source>
        <dbReference type="ARBA" id="ARBA00022548"/>
    </source>
</evidence>
<evidence type="ECO:0000256" key="35">
    <source>
        <dbReference type="ARBA" id="ARBA00051188"/>
    </source>
</evidence>
<evidence type="ECO:0000256" key="50">
    <source>
        <dbReference type="PIRSR" id="PIRSR602401-1"/>
    </source>
</evidence>
<dbReference type="GO" id="GO:0005912">
    <property type="term" value="C:adherens junction"/>
    <property type="evidence" value="ECO:0007669"/>
    <property type="project" value="UniProtKB-SubCell"/>
</dbReference>
<evidence type="ECO:0000256" key="25">
    <source>
        <dbReference type="ARBA" id="ARBA00023221"/>
    </source>
</evidence>
<evidence type="ECO:0000256" key="30">
    <source>
        <dbReference type="ARBA" id="ARBA00050139"/>
    </source>
</evidence>
<evidence type="ECO:0000256" key="52">
    <source>
        <dbReference type="SAM" id="MobiDB-lite"/>
    </source>
</evidence>
<comment type="catalytic activity">
    <reaction evidence="33">
        <text>7-dehydrocholesterol + reduced [NADPH--hemoprotein reductase] + O2 = cholesta-5,7-dien-3beta,25-diol + oxidized [NADPH--hemoprotein reductase] + H2O + H(+)</text>
        <dbReference type="Rhea" id="RHEA:53240"/>
        <dbReference type="Rhea" id="RHEA-COMP:11964"/>
        <dbReference type="Rhea" id="RHEA-COMP:11965"/>
        <dbReference type="ChEBI" id="CHEBI:15377"/>
        <dbReference type="ChEBI" id="CHEBI:15378"/>
        <dbReference type="ChEBI" id="CHEBI:15379"/>
        <dbReference type="ChEBI" id="CHEBI:17759"/>
        <dbReference type="ChEBI" id="CHEBI:57618"/>
        <dbReference type="ChEBI" id="CHEBI:58210"/>
        <dbReference type="ChEBI" id="CHEBI:137057"/>
    </reaction>
    <physiologicalReaction direction="left-to-right" evidence="33">
        <dbReference type="Rhea" id="RHEA:53241"/>
    </physiologicalReaction>
</comment>
<evidence type="ECO:0000256" key="20">
    <source>
        <dbReference type="ARBA" id="ARBA00023033"/>
    </source>
</evidence>
<accession>A0A444UV77</accession>
<comment type="catalytic activity">
    <reaction evidence="42">
        <text>progesterone + reduced [NADPH--hemoprotein reductase] + O2 = 17alpha-hydroxyprogesterone + oxidized [NADPH--hemoprotein reductase] + H2O + H(+)</text>
        <dbReference type="Rhea" id="RHEA:46308"/>
        <dbReference type="Rhea" id="RHEA-COMP:11964"/>
        <dbReference type="Rhea" id="RHEA-COMP:11965"/>
        <dbReference type="ChEBI" id="CHEBI:15377"/>
        <dbReference type="ChEBI" id="CHEBI:15378"/>
        <dbReference type="ChEBI" id="CHEBI:15379"/>
        <dbReference type="ChEBI" id="CHEBI:17026"/>
        <dbReference type="ChEBI" id="CHEBI:17252"/>
        <dbReference type="ChEBI" id="CHEBI:57618"/>
        <dbReference type="ChEBI" id="CHEBI:58210"/>
    </reaction>
    <physiologicalReaction direction="left-to-right" evidence="42">
        <dbReference type="Rhea" id="RHEA:46309"/>
    </physiologicalReaction>
</comment>
<evidence type="ECO:0000256" key="26">
    <source>
        <dbReference type="ARBA" id="ARBA00023273"/>
    </source>
</evidence>
<dbReference type="GO" id="GO:0098794">
    <property type="term" value="C:postsynapse"/>
    <property type="evidence" value="ECO:0007669"/>
    <property type="project" value="UniProtKB-SubCell"/>
</dbReference>
<evidence type="ECO:0000256" key="4">
    <source>
        <dbReference type="ARBA" id="ARBA00004389"/>
    </source>
</evidence>
<dbReference type="InterPro" id="IPR002401">
    <property type="entry name" value="Cyt_P450_E_grp-I"/>
</dbReference>
<evidence type="ECO:0000256" key="21">
    <source>
        <dbReference type="ARBA" id="ARBA00023054"/>
    </source>
</evidence>
<evidence type="ECO:0000256" key="36">
    <source>
        <dbReference type="ARBA" id="ARBA00051503"/>
    </source>
</evidence>
<keyword evidence="25" id="KW-0753">Steroid metabolism</keyword>
<feature type="region of interest" description="Disordered" evidence="52">
    <location>
        <begin position="154"/>
        <end position="212"/>
    </location>
</feature>
<dbReference type="PANTHER" id="PTHR24293">
    <property type="entry name" value="CYTOCHROME P450 FAMILY 46 SUBFAMILY A"/>
    <property type="match status" value="1"/>
</dbReference>
<comment type="catalytic activity">
    <reaction evidence="37">
        <text>4beta-hydroxycholesterol + reduced [NADPH--hemoprotein reductase] + O2 = 4beta,24S-dihydroxycholesterol + oxidized [NADPH--hemoprotein reductase] + H2O + H(+)</text>
        <dbReference type="Rhea" id="RHEA:46392"/>
        <dbReference type="Rhea" id="RHEA-COMP:11964"/>
        <dbReference type="Rhea" id="RHEA-COMP:11965"/>
        <dbReference type="ChEBI" id="CHEBI:15377"/>
        <dbReference type="ChEBI" id="CHEBI:15378"/>
        <dbReference type="ChEBI" id="CHEBI:15379"/>
        <dbReference type="ChEBI" id="CHEBI:57618"/>
        <dbReference type="ChEBI" id="CHEBI:58210"/>
        <dbReference type="ChEBI" id="CHEBI:85778"/>
        <dbReference type="ChEBI" id="CHEBI:86087"/>
    </reaction>
    <physiologicalReaction direction="left-to-right" evidence="37">
        <dbReference type="Rhea" id="RHEA:46393"/>
    </physiologicalReaction>
</comment>
<evidence type="ECO:0000256" key="49">
    <source>
        <dbReference type="ARBA" id="ARBA00080170"/>
    </source>
</evidence>
<keyword evidence="19" id="KW-0770">Synapse</keyword>
<feature type="binding site" description="axial binding residue" evidence="50">
    <location>
        <position position="696"/>
    </location>
    <ligand>
        <name>heme</name>
        <dbReference type="ChEBI" id="CHEBI:30413"/>
    </ligand>
    <ligandPart>
        <name>Fe</name>
        <dbReference type="ChEBI" id="CHEBI:18248"/>
    </ligandPart>
</feature>
<evidence type="ECO:0000256" key="43">
    <source>
        <dbReference type="ARBA" id="ARBA00052870"/>
    </source>
</evidence>
<comment type="caution">
    <text evidence="54">The sequence shown here is derived from an EMBL/GenBank/DDBJ whole genome shotgun (WGS) entry which is preliminary data.</text>
</comment>
<dbReference type="SUPFAM" id="SSF48264">
    <property type="entry name" value="Cytochrome P450"/>
    <property type="match status" value="1"/>
</dbReference>
<keyword evidence="20" id="KW-0503">Monooxygenase</keyword>
<dbReference type="InterPro" id="IPR019359">
    <property type="entry name" value="CCDC85"/>
</dbReference>
<dbReference type="InterPro" id="IPR036396">
    <property type="entry name" value="Cyt_P450_sf"/>
</dbReference>
<sequence length="756" mass="86164">MAKNSLDGSKEDLSKVADVELLKWSKDDLIKRLRKAENEKMNLMVEHGNMMKDVNKRLQVHLHEIRGLKEINQKLQDDNHEFRELCCFLDDDRQKGKKLTREWQRFGRYTASVMWKEVGGYQQKLKELEAKQQTVMRDNMELKEIILMLDEDRNGAGSRSSIDSQSSLTNLNGGSSTLRDVGDGSSTSSTGSAGSPDHQHKHLHHKPGETKIGTIRRSMDDLAASHHHRSIPNGLNEFGTPFPGFTEIRKTAVKGTVAGKLVGGNMSVLYIVVQFAGCAFLFVSLLLLGSFAAYCLYVQYIHMKFDHIPGPPRDSNGKYVLMFTCSFLLGHGPALNKAMEGYKVVHDKFLEWTETYGPVYRVNVLHRVMLLVSSPDAVKEYLMSPKYPKDPYTYNLLFNLFGKRYLKGMMGVFNEKAECLMEKLEEKTESQTPVSMHFMVNCVTLDVIAKVAFGMDLNLLDESETPFPHAISTCLKGMTQYIQNPYMMYMPWHWKFVKEVEDSAELLRKTGKECIEKRKRAVKNGEEVPDDILTQILKSAEQEGDYDDEVMLDNFITFFIAGQETTANQLSFTIMELTRQPEIIKKLRVEVDDVIGSKRDIDYEDLGKLTYLSQVLKESLRIYPPAPGTSRWIPEDTVIEGIHIPGGISATFNTYIMGRMEKFFKDPLKFDPERFHPDAPKPYYCYFPFTLGHRSCLGQTFSQMEAKVVMAKLLQRFEFLLVPGQTFKIMDTGTLRPRDGVVCTVKSRVTNCKGNT</sequence>
<comment type="catalytic activity">
    <reaction evidence="32">
        <text>(24S)-hydroxycholesterol + reduced [NADPH--hemoprotein reductase] + O2 = 24S,25-dihydroxycholesterol + oxidized [NADPH--hemoprotein reductase] + H2O + H(+)</text>
        <dbReference type="Rhea" id="RHEA:46384"/>
        <dbReference type="Rhea" id="RHEA-COMP:11964"/>
        <dbReference type="Rhea" id="RHEA-COMP:11965"/>
        <dbReference type="ChEBI" id="CHEBI:15377"/>
        <dbReference type="ChEBI" id="CHEBI:15378"/>
        <dbReference type="ChEBI" id="CHEBI:15379"/>
        <dbReference type="ChEBI" id="CHEBI:34310"/>
        <dbReference type="ChEBI" id="CHEBI:57618"/>
        <dbReference type="ChEBI" id="CHEBI:58210"/>
        <dbReference type="ChEBI" id="CHEBI:86074"/>
    </reaction>
    <physiologicalReaction direction="left-to-right" evidence="32">
        <dbReference type="Rhea" id="RHEA:46385"/>
    </physiologicalReaction>
</comment>
<keyword evidence="15" id="KW-0965">Cell junction</keyword>
<evidence type="ECO:0000256" key="28">
    <source>
        <dbReference type="ARBA" id="ARBA00034110"/>
    </source>
</evidence>
<keyword evidence="23 53" id="KW-0472">Membrane</keyword>
<keyword evidence="17" id="KW-0560">Oxidoreductase</keyword>
<evidence type="ECO:0000256" key="19">
    <source>
        <dbReference type="ARBA" id="ARBA00023018"/>
    </source>
</evidence>
<dbReference type="InterPro" id="IPR039983">
    <property type="entry name" value="CYP46A1"/>
</dbReference>
<evidence type="ECO:0000256" key="2">
    <source>
        <dbReference type="ARBA" id="ARBA00004111"/>
    </source>
</evidence>
<keyword evidence="24" id="KW-1207">Sterol metabolism</keyword>
<dbReference type="PRINTS" id="PR00463">
    <property type="entry name" value="EP450I"/>
</dbReference>
<evidence type="ECO:0000256" key="45">
    <source>
        <dbReference type="ARBA" id="ARBA00066440"/>
    </source>
</evidence>
<evidence type="ECO:0000256" key="10">
    <source>
        <dbReference type="ARBA" id="ARBA00022617"/>
    </source>
</evidence>
<comment type="catalytic activity">
    <reaction evidence="43">
        <text>desmosterol + reduced [NADPH--hemoprotein reductase] + O2 = (24S)-25-epoxycholesterol + oxidized [NADPH--hemoprotein reductase] + H2O + H(+)</text>
        <dbReference type="Rhea" id="RHEA:53232"/>
        <dbReference type="Rhea" id="RHEA-COMP:11964"/>
        <dbReference type="Rhea" id="RHEA-COMP:11965"/>
        <dbReference type="ChEBI" id="CHEBI:15377"/>
        <dbReference type="ChEBI" id="CHEBI:15378"/>
        <dbReference type="ChEBI" id="CHEBI:15379"/>
        <dbReference type="ChEBI" id="CHEBI:17737"/>
        <dbReference type="ChEBI" id="CHEBI:41633"/>
        <dbReference type="ChEBI" id="CHEBI:57618"/>
        <dbReference type="ChEBI" id="CHEBI:58210"/>
    </reaction>
    <physiologicalReaction direction="left-to-right" evidence="43">
        <dbReference type="Rhea" id="RHEA:53233"/>
    </physiologicalReaction>
</comment>
<evidence type="ECO:0000256" key="22">
    <source>
        <dbReference type="ARBA" id="ARBA00023098"/>
    </source>
</evidence>
<comment type="catalytic activity">
    <reaction evidence="41">
        <text>7-dehydrocholesterol + reduced [NADPH--hemoprotein reductase] + O2 = cholesta-5,7-dien-3beta,24S-diol + oxidized [NADPH--hemoprotein reductase] + H2O + H(+)</text>
        <dbReference type="Rhea" id="RHEA:53244"/>
        <dbReference type="Rhea" id="RHEA-COMP:11964"/>
        <dbReference type="Rhea" id="RHEA-COMP:11965"/>
        <dbReference type="ChEBI" id="CHEBI:15377"/>
        <dbReference type="ChEBI" id="CHEBI:15378"/>
        <dbReference type="ChEBI" id="CHEBI:15379"/>
        <dbReference type="ChEBI" id="CHEBI:17759"/>
        <dbReference type="ChEBI" id="CHEBI:57618"/>
        <dbReference type="ChEBI" id="CHEBI:58210"/>
        <dbReference type="ChEBI" id="CHEBI:137061"/>
    </reaction>
    <physiologicalReaction direction="left-to-right" evidence="41">
        <dbReference type="Rhea" id="RHEA:53245"/>
    </physiologicalReaction>
</comment>
<evidence type="ECO:0000256" key="40">
    <source>
        <dbReference type="ARBA" id="ARBA00051763"/>
    </source>
</evidence>
<evidence type="ECO:0000256" key="8">
    <source>
        <dbReference type="ARBA" id="ARBA00010617"/>
    </source>
</evidence>
<dbReference type="EMBL" id="SCEB01007042">
    <property type="protein sequence ID" value="RXM92073.1"/>
    <property type="molecule type" value="Genomic_DNA"/>
</dbReference>
<dbReference type="GO" id="GO:0033781">
    <property type="term" value="F:cholesterol 24-hydroxylase activity"/>
    <property type="evidence" value="ECO:0007669"/>
    <property type="project" value="UniProtKB-EC"/>
</dbReference>
<keyword evidence="26" id="KW-0966">Cell projection</keyword>
<dbReference type="InterPro" id="IPR001128">
    <property type="entry name" value="Cyt_P450"/>
</dbReference>
<feature type="coiled-coil region" evidence="51">
    <location>
        <begin position="19"/>
        <end position="85"/>
    </location>
</feature>
<name>A0A444UV77_ACIRT</name>
<keyword evidence="18 50" id="KW-0408">Iron</keyword>
<comment type="catalytic activity">
    <reaction evidence="36">
        <text>testosterone + reduced [NADPH--hemoprotein reductase] + O2 = 6beta,17beta-dihydroxyandrost-4-en-3-one + oxidized [NADPH--hemoprotein reductase] + H2O + H(+)</text>
        <dbReference type="Rhea" id="RHEA:46296"/>
        <dbReference type="Rhea" id="RHEA-COMP:11964"/>
        <dbReference type="Rhea" id="RHEA-COMP:11965"/>
        <dbReference type="ChEBI" id="CHEBI:15377"/>
        <dbReference type="ChEBI" id="CHEBI:15378"/>
        <dbReference type="ChEBI" id="CHEBI:15379"/>
        <dbReference type="ChEBI" id="CHEBI:17347"/>
        <dbReference type="ChEBI" id="CHEBI:34477"/>
        <dbReference type="ChEBI" id="CHEBI:57618"/>
        <dbReference type="ChEBI" id="CHEBI:58210"/>
    </reaction>
    <physiologicalReaction direction="left-to-right" evidence="36">
        <dbReference type="Rhea" id="RHEA:46297"/>
    </physiologicalReaction>
</comment>
<comment type="catalytic activity">
    <reaction evidence="38">
        <text>7alpha-hydroxycholesterol + reduced [NADPH--hemoprotein reductase] + O2 = (24S)-7alpha-dihydroxycholesterol + oxidized [NADPH--hemoprotein reductase] + H2O + H(+)</text>
        <dbReference type="Rhea" id="RHEA:46380"/>
        <dbReference type="Rhea" id="RHEA-COMP:11964"/>
        <dbReference type="Rhea" id="RHEA-COMP:11965"/>
        <dbReference type="ChEBI" id="CHEBI:15377"/>
        <dbReference type="ChEBI" id="CHEBI:15378"/>
        <dbReference type="ChEBI" id="CHEBI:15379"/>
        <dbReference type="ChEBI" id="CHEBI:17500"/>
        <dbReference type="ChEBI" id="CHEBI:37640"/>
        <dbReference type="ChEBI" id="CHEBI:57618"/>
        <dbReference type="ChEBI" id="CHEBI:58210"/>
    </reaction>
    <physiologicalReaction direction="left-to-right" evidence="38">
        <dbReference type="Rhea" id="RHEA:46381"/>
    </physiologicalReaction>
</comment>
<gene>
    <name evidence="54" type="ORF">EOD39_20518</name>
</gene>
<comment type="pathway">
    <text evidence="6">Lipid metabolism; C21-steroid hormone metabolism.</text>
</comment>
<evidence type="ECO:0000256" key="16">
    <source>
        <dbReference type="ARBA" id="ARBA00022989"/>
    </source>
</evidence>
<feature type="transmembrane region" description="Helical" evidence="53">
    <location>
        <begin position="268"/>
        <end position="298"/>
    </location>
</feature>
<keyword evidence="16 53" id="KW-1133">Transmembrane helix</keyword>
<evidence type="ECO:0000256" key="6">
    <source>
        <dbReference type="ARBA" id="ARBA00005108"/>
    </source>
</evidence>
<evidence type="ECO:0000256" key="7">
    <source>
        <dbReference type="ARBA" id="ARBA00009052"/>
    </source>
</evidence>
<evidence type="ECO:0000256" key="23">
    <source>
        <dbReference type="ARBA" id="ARBA00023136"/>
    </source>
</evidence>
<comment type="catalytic activity">
    <reaction evidence="39">
        <text>cholestanol + reduced [NADPH--hemoprotein reductase] + O2 = (24S)-hydroxycholestanol + oxidized [NADPH--hemoprotein reductase] + H2O + H(+)</text>
        <dbReference type="Rhea" id="RHEA:53808"/>
        <dbReference type="Rhea" id="RHEA-COMP:11964"/>
        <dbReference type="Rhea" id="RHEA-COMP:11965"/>
        <dbReference type="ChEBI" id="CHEBI:15377"/>
        <dbReference type="ChEBI" id="CHEBI:15378"/>
        <dbReference type="ChEBI" id="CHEBI:15379"/>
        <dbReference type="ChEBI" id="CHEBI:57618"/>
        <dbReference type="ChEBI" id="CHEBI:58210"/>
        <dbReference type="ChEBI" id="CHEBI:86570"/>
        <dbReference type="ChEBI" id="CHEBI:137687"/>
    </reaction>
    <physiologicalReaction direction="left-to-right" evidence="39">
        <dbReference type="Rhea" id="RHEA:53809"/>
    </physiologicalReaction>
</comment>
<dbReference type="AlphaFoldDB" id="A0A444UV77"/>
<evidence type="ECO:0000256" key="39">
    <source>
        <dbReference type="ARBA" id="ARBA00051748"/>
    </source>
</evidence>
<evidence type="ECO:0000256" key="33">
    <source>
        <dbReference type="ARBA" id="ARBA00050696"/>
    </source>
</evidence>
<dbReference type="GO" id="GO:0006707">
    <property type="term" value="P:cholesterol catabolic process"/>
    <property type="evidence" value="ECO:0007669"/>
    <property type="project" value="InterPro"/>
</dbReference>
<evidence type="ECO:0000256" key="18">
    <source>
        <dbReference type="ARBA" id="ARBA00023004"/>
    </source>
</evidence>
<evidence type="ECO:0000256" key="44">
    <source>
        <dbReference type="ARBA" id="ARBA00054645"/>
    </source>
</evidence>
<organism evidence="54 55">
    <name type="scientific">Acipenser ruthenus</name>
    <name type="common">Sterlet sturgeon</name>
    <dbReference type="NCBI Taxonomy" id="7906"/>
    <lineage>
        <taxon>Eukaryota</taxon>
        <taxon>Metazoa</taxon>
        <taxon>Chordata</taxon>
        <taxon>Craniata</taxon>
        <taxon>Vertebrata</taxon>
        <taxon>Euteleostomi</taxon>
        <taxon>Actinopterygii</taxon>
        <taxon>Chondrostei</taxon>
        <taxon>Acipenseriformes</taxon>
        <taxon>Acipenseridae</taxon>
        <taxon>Acipenser</taxon>
    </lineage>
</organism>
<evidence type="ECO:0000256" key="17">
    <source>
        <dbReference type="ARBA" id="ARBA00023002"/>
    </source>
</evidence>
<feature type="compositionally biased region" description="Polar residues" evidence="52">
    <location>
        <begin position="157"/>
        <end position="178"/>
    </location>
</feature>
<comment type="catalytic activity">
    <reaction evidence="40">
        <text>(24S)-hydroxycholesterol + reduced [NADPH--hemoprotein reductase] + O2 = (24S,25R)-24,26-dihydroxycholesterol + oxidized [NADPH--hemoprotein reductase] + H2O + H(+)</text>
        <dbReference type="Rhea" id="RHEA:46388"/>
        <dbReference type="Rhea" id="RHEA-COMP:11964"/>
        <dbReference type="Rhea" id="RHEA-COMP:11965"/>
        <dbReference type="ChEBI" id="CHEBI:15377"/>
        <dbReference type="ChEBI" id="CHEBI:15378"/>
        <dbReference type="ChEBI" id="CHEBI:15379"/>
        <dbReference type="ChEBI" id="CHEBI:34310"/>
        <dbReference type="ChEBI" id="CHEBI:57618"/>
        <dbReference type="ChEBI" id="CHEBI:58210"/>
        <dbReference type="ChEBI" id="CHEBI:86165"/>
    </reaction>
    <physiologicalReaction direction="left-to-right" evidence="40">
        <dbReference type="Rhea" id="RHEA:46389"/>
    </physiologicalReaction>
</comment>
<dbReference type="Pfam" id="PF10226">
    <property type="entry name" value="CCDC85"/>
    <property type="match status" value="1"/>
</dbReference>
<comment type="catalytic activity">
    <reaction evidence="35">
        <text>testosterone + reduced [NADPH--hemoprotein reductase] + O2 = 16beta,17beta-dihydroxyandrost-4-en-3-one + oxidized [NADPH--hemoprotein reductase] + H2O + H(+)</text>
        <dbReference type="Rhea" id="RHEA:46304"/>
        <dbReference type="Rhea" id="RHEA-COMP:11964"/>
        <dbReference type="Rhea" id="RHEA-COMP:11965"/>
        <dbReference type="ChEBI" id="CHEBI:15377"/>
        <dbReference type="ChEBI" id="CHEBI:15378"/>
        <dbReference type="ChEBI" id="CHEBI:15379"/>
        <dbReference type="ChEBI" id="CHEBI:17347"/>
        <dbReference type="ChEBI" id="CHEBI:57618"/>
        <dbReference type="ChEBI" id="CHEBI:58210"/>
        <dbReference type="ChEBI" id="CHEBI:83027"/>
    </reaction>
    <physiologicalReaction direction="left-to-right" evidence="35">
        <dbReference type="Rhea" id="RHEA:46305"/>
    </physiologicalReaction>
</comment>
<evidence type="ECO:0000256" key="41">
    <source>
        <dbReference type="ARBA" id="ARBA00051817"/>
    </source>
</evidence>
<keyword evidence="22" id="KW-0443">Lipid metabolism</keyword>
<dbReference type="EC" id="1.14.14.25" evidence="45"/>
<comment type="catalytic activity">
    <reaction evidence="34">
        <text>cholesterol + reduced [NADPH--hemoprotein reductase] + O2 = (24S)-hydroxycholesterol + oxidized [NADPH--hemoprotein reductase] + H2O + H(+)</text>
        <dbReference type="Rhea" id="RHEA:22716"/>
        <dbReference type="Rhea" id="RHEA-COMP:11964"/>
        <dbReference type="Rhea" id="RHEA-COMP:11965"/>
        <dbReference type="ChEBI" id="CHEBI:15377"/>
        <dbReference type="ChEBI" id="CHEBI:15378"/>
        <dbReference type="ChEBI" id="CHEBI:15379"/>
        <dbReference type="ChEBI" id="CHEBI:16113"/>
        <dbReference type="ChEBI" id="CHEBI:34310"/>
        <dbReference type="ChEBI" id="CHEBI:57618"/>
        <dbReference type="ChEBI" id="CHEBI:58210"/>
        <dbReference type="EC" id="1.14.14.25"/>
    </reaction>
    <physiologicalReaction direction="left-to-right" evidence="34">
        <dbReference type="Rhea" id="RHEA:22717"/>
    </physiologicalReaction>
</comment>
<dbReference type="PANTHER" id="PTHR24293:SF0">
    <property type="entry name" value="CYP46A1 PROTEIN-RELATED"/>
    <property type="match status" value="1"/>
</dbReference>
<keyword evidence="11 53" id="KW-0812">Transmembrane</keyword>
<evidence type="ECO:0000256" key="48">
    <source>
        <dbReference type="ARBA" id="ARBA00079170"/>
    </source>
</evidence>
<dbReference type="Gene3D" id="1.10.630.10">
    <property type="entry name" value="Cytochrome P450"/>
    <property type="match status" value="1"/>
</dbReference>
<dbReference type="GO" id="GO:0005506">
    <property type="term" value="F:iron ion binding"/>
    <property type="evidence" value="ECO:0007669"/>
    <property type="project" value="InterPro"/>
</dbReference>
<evidence type="ECO:0000256" key="37">
    <source>
        <dbReference type="ARBA" id="ARBA00051527"/>
    </source>
</evidence>
<comment type="subcellular location">
    <subcellularLocation>
        <location evidence="5">Cell junction</location>
        <location evidence="5">Adherens junction</location>
    </subcellularLocation>
    <subcellularLocation>
        <location evidence="3">Cell projection</location>
        <location evidence="3">Dendrite</location>
    </subcellularLocation>
    <subcellularLocation>
        <location evidence="4">Endoplasmic reticulum membrane</location>
        <topology evidence="4">Single-pass membrane protein</topology>
    </subcellularLocation>
    <subcellularLocation>
        <location evidence="2">Microsome membrane</location>
        <topology evidence="2">Single-pass membrane protein</topology>
    </subcellularLocation>
    <subcellularLocation>
        <location evidence="28">Postsynapse</location>
    </subcellularLocation>
    <subcellularLocation>
        <location evidence="27">Presynapse</location>
    </subcellularLocation>
</comment>
<evidence type="ECO:0000256" key="13">
    <source>
        <dbReference type="ARBA" id="ARBA00022824"/>
    </source>
</evidence>
<evidence type="ECO:0000256" key="1">
    <source>
        <dbReference type="ARBA" id="ARBA00001971"/>
    </source>
</evidence>
<reference evidence="54 55" key="1">
    <citation type="submission" date="2019-01" db="EMBL/GenBank/DDBJ databases">
        <title>Draft Genome and Complete Hox-Cluster Characterization of the Sterlet Sturgeon (Acipenser ruthenus).</title>
        <authorList>
            <person name="Wei Q."/>
        </authorList>
    </citation>
    <scope>NUCLEOTIDE SEQUENCE [LARGE SCALE GENOMIC DNA]</scope>
    <source>
        <strain evidence="54">WHYD16114868_AA</strain>
        <tissue evidence="54">Blood</tissue>
    </source>
</reference>
<evidence type="ECO:0000256" key="31">
    <source>
        <dbReference type="ARBA" id="ARBA00050344"/>
    </source>
</evidence>
<evidence type="ECO:0000256" key="24">
    <source>
        <dbReference type="ARBA" id="ARBA00023166"/>
    </source>
</evidence>
<dbReference type="FunFam" id="1.10.630.10:FF:000031">
    <property type="entry name" value="cholesterol 24-hydroxylase isoform X2"/>
    <property type="match status" value="1"/>
</dbReference>
<keyword evidence="14" id="KW-0492">Microsome</keyword>
<evidence type="ECO:0000256" key="3">
    <source>
        <dbReference type="ARBA" id="ARBA00004279"/>
    </source>
</evidence>
<evidence type="ECO:0000256" key="11">
    <source>
        <dbReference type="ARBA" id="ARBA00022692"/>
    </source>
</evidence>
<feature type="compositionally biased region" description="Low complexity" evidence="52">
    <location>
        <begin position="183"/>
        <end position="195"/>
    </location>
</feature>
<protein>
    <recommendedName>
        <fullName evidence="46">Cholesterol 24-hydroxylase</fullName>
        <ecNumber evidence="45">1.14.14.25</ecNumber>
    </recommendedName>
    <alternativeName>
        <fullName evidence="48">Cholesterol 24-monooxygenase</fullName>
    </alternativeName>
    <alternativeName>
        <fullName evidence="47">Cholesterol 24S-hydroxylase</fullName>
    </alternativeName>
    <alternativeName>
        <fullName evidence="49">Cytochrome P450 46A1</fullName>
    </alternativeName>
</protein>
<evidence type="ECO:0000313" key="54">
    <source>
        <dbReference type="EMBL" id="RXM92073.1"/>
    </source>
</evidence>
<evidence type="ECO:0000256" key="27">
    <source>
        <dbReference type="ARBA" id="ARBA00034106"/>
    </source>
</evidence>
<dbReference type="GO" id="GO:0005789">
    <property type="term" value="C:endoplasmic reticulum membrane"/>
    <property type="evidence" value="ECO:0007669"/>
    <property type="project" value="UniProtKB-SubCell"/>
</dbReference>
<keyword evidence="55" id="KW-1185">Reference proteome</keyword>
<comment type="cofactor">
    <cofactor evidence="1 50">
        <name>heme</name>
        <dbReference type="ChEBI" id="CHEBI:30413"/>
    </cofactor>
</comment>
<evidence type="ECO:0000256" key="46">
    <source>
        <dbReference type="ARBA" id="ARBA00068948"/>
    </source>
</evidence>
<keyword evidence="10 50" id="KW-0349">Heme</keyword>
<dbReference type="GO" id="GO:0098793">
    <property type="term" value="C:presynapse"/>
    <property type="evidence" value="ECO:0007669"/>
    <property type="project" value="UniProtKB-SubCell"/>
</dbReference>
<evidence type="ECO:0000256" key="42">
    <source>
        <dbReference type="ARBA" id="ARBA00052074"/>
    </source>
</evidence>
<evidence type="ECO:0000313" key="55">
    <source>
        <dbReference type="Proteomes" id="UP000289886"/>
    </source>
</evidence>
<evidence type="ECO:0000256" key="15">
    <source>
        <dbReference type="ARBA" id="ARBA00022949"/>
    </source>
</evidence>
<proteinExistence type="inferred from homology"/>
<evidence type="ECO:0000256" key="14">
    <source>
        <dbReference type="ARBA" id="ARBA00022848"/>
    </source>
</evidence>
<comment type="catalytic activity">
    <reaction evidence="31">
        <text>testosterone + reduced [NADPH--hemoprotein reductase] + O2 = 2-hydroxytestosterone + oxidized [NADPH--hemoprotein reductase] + H2O + H(+)</text>
        <dbReference type="Rhea" id="RHEA:46300"/>
        <dbReference type="Rhea" id="RHEA-COMP:11964"/>
        <dbReference type="Rhea" id="RHEA-COMP:11965"/>
        <dbReference type="ChEBI" id="CHEBI:15377"/>
        <dbReference type="ChEBI" id="CHEBI:15378"/>
        <dbReference type="ChEBI" id="CHEBI:15379"/>
        <dbReference type="ChEBI" id="CHEBI:17347"/>
        <dbReference type="ChEBI" id="CHEBI:57618"/>
        <dbReference type="ChEBI" id="CHEBI:58210"/>
        <dbReference type="ChEBI" id="CHEBI:86013"/>
    </reaction>
    <physiologicalReaction direction="left-to-right" evidence="31">
        <dbReference type="Rhea" id="RHEA:46301"/>
    </physiologicalReaction>
</comment>
<dbReference type="Pfam" id="PF00067">
    <property type="entry name" value="p450"/>
    <property type="match status" value="1"/>
</dbReference>
<evidence type="ECO:0000256" key="51">
    <source>
        <dbReference type="SAM" id="Coils"/>
    </source>
</evidence>
<evidence type="ECO:0000256" key="29">
    <source>
        <dbReference type="ARBA" id="ARBA00049645"/>
    </source>
</evidence>
<evidence type="ECO:0000256" key="5">
    <source>
        <dbReference type="ARBA" id="ARBA00004536"/>
    </source>
</evidence>
<evidence type="ECO:0000256" key="47">
    <source>
        <dbReference type="ARBA" id="ARBA00077287"/>
    </source>
</evidence>
<dbReference type="Proteomes" id="UP000289886">
    <property type="component" value="Unassembled WGS sequence"/>
</dbReference>
<evidence type="ECO:0000256" key="38">
    <source>
        <dbReference type="ARBA" id="ARBA00051606"/>
    </source>
</evidence>
<comment type="catalytic activity">
    <reaction evidence="30">
        <text>desmosterol + reduced [NADPH--hemoprotein reductase] + O2 = (24Z),26-hydroxydesmosterol + oxidized [NADPH--hemoprotein reductase] + H2O + H(+)</text>
        <dbReference type="Rhea" id="RHEA:53236"/>
        <dbReference type="Rhea" id="RHEA-COMP:11964"/>
        <dbReference type="Rhea" id="RHEA-COMP:11965"/>
        <dbReference type="ChEBI" id="CHEBI:15377"/>
        <dbReference type="ChEBI" id="CHEBI:15378"/>
        <dbReference type="ChEBI" id="CHEBI:15379"/>
        <dbReference type="ChEBI" id="CHEBI:17737"/>
        <dbReference type="ChEBI" id="CHEBI:57618"/>
        <dbReference type="ChEBI" id="CHEBI:58210"/>
        <dbReference type="ChEBI" id="CHEBI:137053"/>
    </reaction>
    <physiologicalReaction direction="left-to-right" evidence="30">
        <dbReference type="Rhea" id="RHEA:53237"/>
    </physiologicalReaction>
</comment>
<evidence type="ECO:0000256" key="12">
    <source>
        <dbReference type="ARBA" id="ARBA00022723"/>
    </source>
</evidence>